<dbReference type="EMBL" id="JH921448">
    <property type="protein sequence ID" value="EKD13945.1"/>
    <property type="molecule type" value="Genomic_DNA"/>
</dbReference>
<protein>
    <submittedName>
        <fullName evidence="1">Amino acid transporter</fullName>
    </submittedName>
</protein>
<reference evidence="1 2" key="1">
    <citation type="journal article" date="2012" name="BMC Genomics">
        <title>Sequencing the genome of Marssonina brunnea reveals fungus-poplar co-evolution.</title>
        <authorList>
            <person name="Zhu S."/>
            <person name="Cao Y.-Z."/>
            <person name="Jiang C."/>
            <person name="Tan B.-Y."/>
            <person name="Wang Z."/>
            <person name="Feng S."/>
            <person name="Zhang L."/>
            <person name="Su X.-H."/>
            <person name="Brejova B."/>
            <person name="Vinar T."/>
            <person name="Xu M."/>
            <person name="Wang M.-X."/>
            <person name="Zhang S.-G."/>
            <person name="Huang M.-R."/>
            <person name="Wu R."/>
            <person name="Zhou Y."/>
        </authorList>
    </citation>
    <scope>NUCLEOTIDE SEQUENCE [LARGE SCALE GENOMIC DNA]</scope>
    <source>
        <strain evidence="1 2">MB_m1</strain>
    </source>
</reference>
<dbReference type="STRING" id="1072389.K1W9L3"/>
<dbReference type="HOGENOM" id="CLU_1372472_0_0_1"/>
<evidence type="ECO:0000313" key="1">
    <source>
        <dbReference type="EMBL" id="EKD13945.1"/>
    </source>
</evidence>
<accession>K1W9L3</accession>
<gene>
    <name evidence="1" type="ORF">MBM_08146</name>
</gene>
<dbReference type="Proteomes" id="UP000006753">
    <property type="component" value="Unassembled WGS sequence"/>
</dbReference>
<dbReference type="OrthoDB" id="40134at2759"/>
<organism evidence="1 2">
    <name type="scientific">Marssonina brunnea f. sp. multigermtubi (strain MB_m1)</name>
    <name type="common">Marssonina leaf spot fungus</name>
    <dbReference type="NCBI Taxonomy" id="1072389"/>
    <lineage>
        <taxon>Eukaryota</taxon>
        <taxon>Fungi</taxon>
        <taxon>Dikarya</taxon>
        <taxon>Ascomycota</taxon>
        <taxon>Pezizomycotina</taxon>
        <taxon>Leotiomycetes</taxon>
        <taxon>Helotiales</taxon>
        <taxon>Drepanopezizaceae</taxon>
        <taxon>Drepanopeziza</taxon>
    </lineage>
</organism>
<keyword evidence="2" id="KW-1185">Reference proteome</keyword>
<name>K1W9L3_MARBU</name>
<proteinExistence type="predicted"/>
<sequence length="199" mass="21765">MFDLGSLGALDAYTAIVQGEFRNSYPGSHSIADMAVVLGEDMLKEICATSLGSAGPAMKKKIPCGIGTIGLIISATTYLHVAAKYLSVRYPAQLPASPHQQHGALTGRPGFALSLLSFILAEAIPIIQLPSHVDSIGVLCFAPLAIMLPGALRLYDRGSYRHDGTIEQKAMWYTRIMRACWHACDCEVYHRRVWKRSCW</sequence>
<evidence type="ECO:0000313" key="2">
    <source>
        <dbReference type="Proteomes" id="UP000006753"/>
    </source>
</evidence>
<dbReference type="KEGG" id="mbe:MBM_08146"/>
<dbReference type="AlphaFoldDB" id="K1W9L3"/>
<dbReference type="InParanoid" id="K1W9L3"/>